<feature type="chain" id="PRO_5045841875" evidence="1">
    <location>
        <begin position="26"/>
        <end position="115"/>
    </location>
</feature>
<gene>
    <name evidence="2" type="ORF">GB928_002910</name>
</gene>
<proteinExistence type="predicted"/>
<keyword evidence="3" id="KW-1185">Reference proteome</keyword>
<feature type="signal peptide" evidence="1">
    <location>
        <begin position="1"/>
        <end position="25"/>
    </location>
</feature>
<keyword evidence="1" id="KW-0732">Signal</keyword>
<sequence>MAFEIRRLSAVLLMAAVPAVLSACASSTSTQSAATINAGADRSEAYPDITAIVSAETQQMGDEEASAISGRLTSLTNRRRSGAISEAEYRRQLAELQALRDGHGQQTLSEIQKTN</sequence>
<dbReference type="EMBL" id="WHSC02000001">
    <property type="protein sequence ID" value="MDO6120131.1"/>
    <property type="molecule type" value="Genomic_DNA"/>
</dbReference>
<organism evidence="2 3">
    <name type="scientific">Shinella curvata</name>
    <dbReference type="NCBI Taxonomy" id="1817964"/>
    <lineage>
        <taxon>Bacteria</taxon>
        <taxon>Pseudomonadati</taxon>
        <taxon>Pseudomonadota</taxon>
        <taxon>Alphaproteobacteria</taxon>
        <taxon>Hyphomicrobiales</taxon>
        <taxon>Rhizobiaceae</taxon>
        <taxon>Shinella</taxon>
    </lineage>
</organism>
<evidence type="ECO:0000313" key="2">
    <source>
        <dbReference type="EMBL" id="MDO6120131.1"/>
    </source>
</evidence>
<protein>
    <submittedName>
        <fullName evidence="2">SHOCT domain-containing protein</fullName>
    </submittedName>
</protein>
<comment type="caution">
    <text evidence="2">The sequence shown here is derived from an EMBL/GenBank/DDBJ whole genome shotgun (WGS) entry which is preliminary data.</text>
</comment>
<dbReference type="RefSeq" id="WP_244758973.1">
    <property type="nucleotide sequence ID" value="NZ_JALJCJ010000001.1"/>
</dbReference>
<reference evidence="2" key="1">
    <citation type="submission" date="2022-04" db="EMBL/GenBank/DDBJ databases">
        <title>Shinella lacus sp. nov., a novel member of the genus Shinella from water.</title>
        <authorList>
            <person name="Deng Y."/>
        </authorList>
    </citation>
    <scope>NUCLEOTIDE SEQUENCE</scope>
    <source>
        <strain evidence="2">JCM 31239</strain>
    </source>
</reference>
<accession>A0ABT8X8S9</accession>
<evidence type="ECO:0000256" key="1">
    <source>
        <dbReference type="SAM" id="SignalP"/>
    </source>
</evidence>
<evidence type="ECO:0000313" key="3">
    <source>
        <dbReference type="Proteomes" id="UP001177080"/>
    </source>
</evidence>
<name>A0ABT8X8S9_9HYPH</name>
<dbReference type="PROSITE" id="PS51257">
    <property type="entry name" value="PROKAR_LIPOPROTEIN"/>
    <property type="match status" value="1"/>
</dbReference>
<dbReference type="Proteomes" id="UP001177080">
    <property type="component" value="Unassembled WGS sequence"/>
</dbReference>